<evidence type="ECO:0000256" key="2">
    <source>
        <dbReference type="SAM" id="MobiDB-lite"/>
    </source>
</evidence>
<comment type="similarity">
    <text evidence="1">Belongs to the UPF0461 family.</text>
</comment>
<dbReference type="InterPro" id="IPR040419">
    <property type="entry name" value="DUF5568"/>
</dbReference>
<accession>A0ABQ8LM11</accession>
<organism evidence="3 4">
    <name type="scientific">Labeo rohita</name>
    <name type="common">Indian major carp</name>
    <name type="synonym">Cyprinus rohita</name>
    <dbReference type="NCBI Taxonomy" id="84645"/>
    <lineage>
        <taxon>Eukaryota</taxon>
        <taxon>Metazoa</taxon>
        <taxon>Chordata</taxon>
        <taxon>Craniata</taxon>
        <taxon>Vertebrata</taxon>
        <taxon>Euteleostomi</taxon>
        <taxon>Actinopterygii</taxon>
        <taxon>Neopterygii</taxon>
        <taxon>Teleostei</taxon>
        <taxon>Ostariophysi</taxon>
        <taxon>Cypriniformes</taxon>
        <taxon>Cyprinidae</taxon>
        <taxon>Labeoninae</taxon>
        <taxon>Labeonini</taxon>
        <taxon>Labeo</taxon>
    </lineage>
</organism>
<proteinExistence type="inferred from homology"/>
<dbReference type="Proteomes" id="UP000830375">
    <property type="component" value="Unassembled WGS sequence"/>
</dbReference>
<sequence>MRLSPRVCRQKMMRQASSSSGDYCVDGRPSCLAEDGRLSPSHFDLCPTKFYQSSPPQRPRQMCFAYLPPPAAAVLKPTPCQRQDCREEPPLSPGPAAAQGNDKSGDSKKKGASGRSGKRGRPAGTTKLAGYRTSTGRPLGTTRAAGFKTSPGRPLGTTKAAGYKVSPGRPPGSIKSQSRLSKLSYGACSGAAFPYSVMHKPGAFFTKSCPFFSSLSRTPKMLLQAPQFLLSGFPIRNQKTPPPISVMPSEAFSPVAVCPDGGQSRNALPVPIHSALPSYS</sequence>
<dbReference type="Pfam" id="PF17724">
    <property type="entry name" value="DUF5568"/>
    <property type="match status" value="1"/>
</dbReference>
<gene>
    <name evidence="3" type="ORF">H4Q32_018902</name>
</gene>
<dbReference type="EMBL" id="JACTAM010000021">
    <property type="protein sequence ID" value="KAI2650921.1"/>
    <property type="molecule type" value="Genomic_DNA"/>
</dbReference>
<evidence type="ECO:0000256" key="1">
    <source>
        <dbReference type="ARBA" id="ARBA00010106"/>
    </source>
</evidence>
<protein>
    <submittedName>
        <fullName evidence="3">Uncharacterized protein</fullName>
    </submittedName>
</protein>
<reference evidence="3 4" key="1">
    <citation type="submission" date="2022-01" db="EMBL/GenBank/DDBJ databases">
        <title>A high-quality chromosome-level genome assembly of rohu carp, Labeo rohita.</title>
        <authorList>
            <person name="Arick M.A. II"/>
            <person name="Hsu C.-Y."/>
            <person name="Magbanua Z."/>
            <person name="Pechanova O."/>
            <person name="Grover C."/>
            <person name="Miller E."/>
            <person name="Thrash A."/>
            <person name="Ezzel L."/>
            <person name="Alam S."/>
            <person name="Benzie J."/>
            <person name="Hamilton M."/>
            <person name="Karsi A."/>
            <person name="Lawrence M.L."/>
            <person name="Peterson D.G."/>
        </authorList>
    </citation>
    <scope>NUCLEOTIDE SEQUENCE [LARGE SCALE GENOMIC DNA]</scope>
    <source>
        <strain evidence="4">BAU-BD-2019</strain>
        <tissue evidence="3">Blood</tissue>
    </source>
</reference>
<evidence type="ECO:0000313" key="3">
    <source>
        <dbReference type="EMBL" id="KAI2650921.1"/>
    </source>
</evidence>
<name>A0ABQ8LM11_LABRO</name>
<evidence type="ECO:0000313" key="4">
    <source>
        <dbReference type="Proteomes" id="UP000830375"/>
    </source>
</evidence>
<comment type="caution">
    <text evidence="3">The sequence shown here is derived from an EMBL/GenBank/DDBJ whole genome shotgun (WGS) entry which is preliminary data.</text>
</comment>
<feature type="region of interest" description="Disordered" evidence="2">
    <location>
        <begin position="81"/>
        <end position="178"/>
    </location>
</feature>
<feature type="compositionally biased region" description="Basic residues" evidence="2">
    <location>
        <begin position="110"/>
        <end position="121"/>
    </location>
</feature>
<keyword evidence="4" id="KW-1185">Reference proteome</keyword>
<dbReference type="PANTHER" id="PTHR31894">
    <property type="entry name" value="UPF0461 PROTEIN C5ORF24"/>
    <property type="match status" value="1"/>
</dbReference>
<dbReference type="PANTHER" id="PTHR31894:SF0">
    <property type="entry name" value="UPF0461 PROTEIN C5ORF24"/>
    <property type="match status" value="1"/>
</dbReference>